<dbReference type="Gene3D" id="3.30.420.10">
    <property type="entry name" value="Ribonuclease H-like superfamily/Ribonuclease H"/>
    <property type="match status" value="1"/>
</dbReference>
<feature type="region of interest" description="Disordered" evidence="1">
    <location>
        <begin position="299"/>
        <end position="351"/>
    </location>
</feature>
<name>A0A5B0R2Z0_PUCGR</name>
<dbReference type="OrthoDB" id="3265969at2759"/>
<feature type="compositionally biased region" description="Basic and acidic residues" evidence="1">
    <location>
        <begin position="329"/>
        <end position="351"/>
    </location>
</feature>
<proteinExistence type="predicted"/>
<dbReference type="SUPFAM" id="SSF53098">
    <property type="entry name" value="Ribonuclease H-like"/>
    <property type="match status" value="1"/>
</dbReference>
<accession>A0A5B0R2Z0</accession>
<gene>
    <name evidence="3" type="ORF">PGT21_029410</name>
    <name evidence="4" type="ORF">PGT21_036217</name>
</gene>
<reference evidence="4 5" key="1">
    <citation type="submission" date="2019-05" db="EMBL/GenBank/DDBJ databases">
        <title>Emergence of the Ug99 lineage of the wheat stem rust pathogen through somatic hybridization.</title>
        <authorList>
            <person name="Li F."/>
            <person name="Upadhyaya N.M."/>
            <person name="Sperschneider J."/>
            <person name="Matny O."/>
            <person name="Nguyen-Phuc H."/>
            <person name="Mago R."/>
            <person name="Raley C."/>
            <person name="Miller M.E."/>
            <person name="Silverstein K.A.T."/>
            <person name="Henningsen E."/>
            <person name="Hirsch C.D."/>
            <person name="Visser B."/>
            <person name="Pretorius Z.A."/>
            <person name="Steffenson B.J."/>
            <person name="Schwessinger B."/>
            <person name="Dodds P.N."/>
            <person name="Figueroa M."/>
        </authorList>
    </citation>
    <scope>NUCLEOTIDE SEQUENCE [LARGE SCALE GENOMIC DNA]</scope>
    <source>
        <strain evidence="4">21-0</strain>
    </source>
</reference>
<comment type="caution">
    <text evidence="4">The sequence shown here is derived from an EMBL/GenBank/DDBJ whole genome shotgun (WGS) entry which is preliminary data.</text>
</comment>
<protein>
    <recommendedName>
        <fullName evidence="2">RNase H type-1 domain-containing protein</fullName>
    </recommendedName>
</protein>
<evidence type="ECO:0000313" key="4">
    <source>
        <dbReference type="EMBL" id="KAA1119928.1"/>
    </source>
</evidence>
<dbReference type="CDD" id="cd09276">
    <property type="entry name" value="Rnase_HI_RT_non_LTR"/>
    <property type="match status" value="1"/>
</dbReference>
<evidence type="ECO:0000256" key="1">
    <source>
        <dbReference type="SAM" id="MobiDB-lite"/>
    </source>
</evidence>
<keyword evidence="5" id="KW-1185">Reference proteome</keyword>
<evidence type="ECO:0000313" key="5">
    <source>
        <dbReference type="Proteomes" id="UP000324748"/>
    </source>
</evidence>
<dbReference type="InterPro" id="IPR012337">
    <property type="entry name" value="RNaseH-like_sf"/>
</dbReference>
<feature type="domain" description="RNase H type-1" evidence="2">
    <location>
        <begin position="73"/>
        <end position="208"/>
    </location>
</feature>
<evidence type="ECO:0000313" key="3">
    <source>
        <dbReference type="EMBL" id="KAA1084501.1"/>
    </source>
</evidence>
<dbReference type="InterPro" id="IPR002156">
    <property type="entry name" value="RNaseH_domain"/>
</dbReference>
<organism evidence="4 5">
    <name type="scientific">Puccinia graminis f. sp. tritici</name>
    <dbReference type="NCBI Taxonomy" id="56615"/>
    <lineage>
        <taxon>Eukaryota</taxon>
        <taxon>Fungi</taxon>
        <taxon>Dikarya</taxon>
        <taxon>Basidiomycota</taxon>
        <taxon>Pucciniomycotina</taxon>
        <taxon>Pucciniomycetes</taxon>
        <taxon>Pucciniales</taxon>
        <taxon>Pucciniaceae</taxon>
        <taxon>Puccinia</taxon>
    </lineage>
</organism>
<dbReference type="Proteomes" id="UP000324748">
    <property type="component" value="Unassembled WGS sequence"/>
</dbReference>
<sequence length="351" mass="40278">MLVARSVQASDCYQFWQKTFKEKVFELKHNHWRKFLAESKDHQIFKAYKFTKPVSSGNIAPLLNENNELTSDKGEQARLLFKGSASAALLNNSISFACRINDADKASAFEAEVQAINIGLNIIKNEFQRNTLPSSNIINIFSNNQATLQVIAKPPRSTSNQAVFIQIFDKLNYLISVHQASISLLWFPAHVGIPENEKVDQLAKEATKGNRQFDLEQQPRSLSNIQQIIRSNFSFNKRKLPITRNQISLSNIPIKIFKSLNHLERDYQNNDGRYRCHLCPQATGTKNWRRHCTSVTHKRNVQRRDEARRLSQPVVNESVTHQGAPRPAEVNDHHNQEDHIGQTDRKLFANR</sequence>
<dbReference type="EMBL" id="VSWC01000001">
    <property type="protein sequence ID" value="KAA1119928.1"/>
    <property type="molecule type" value="Genomic_DNA"/>
</dbReference>
<dbReference type="GO" id="GO:0003676">
    <property type="term" value="F:nucleic acid binding"/>
    <property type="evidence" value="ECO:0007669"/>
    <property type="project" value="InterPro"/>
</dbReference>
<dbReference type="InterPro" id="IPR036397">
    <property type="entry name" value="RNaseH_sf"/>
</dbReference>
<dbReference type="GO" id="GO:0004523">
    <property type="term" value="F:RNA-DNA hybrid ribonuclease activity"/>
    <property type="evidence" value="ECO:0007669"/>
    <property type="project" value="InterPro"/>
</dbReference>
<dbReference type="AlphaFoldDB" id="A0A5B0R2Z0"/>
<dbReference type="PROSITE" id="PS50879">
    <property type="entry name" value="RNASE_H_1"/>
    <property type="match status" value="1"/>
</dbReference>
<dbReference type="EMBL" id="VSWC01000118">
    <property type="protein sequence ID" value="KAA1084501.1"/>
    <property type="molecule type" value="Genomic_DNA"/>
</dbReference>
<evidence type="ECO:0000259" key="2">
    <source>
        <dbReference type="PROSITE" id="PS50879"/>
    </source>
</evidence>